<sequence length="656" mass="73131">MFVSCCAALLLLASCCAAAAGPSACKSFCYRRLRYLEEKFILHTMFNSAAELQETKDNHHRDFYNVRKVDTHVHHAACMTQKHLLSFIRRKYDEEKTTVVYVTSGGAALTLEDVFCKMGLNAYAASVDLLGVHALGSCFQRFDLFNQKYNPFGQRALRDVFLKTDNYIKGRFLAELTKEVIKDLEQRRYQQVEWRLSIYGSHKDEWSRLASWVIDNQLVSVRVRWLIQAALLQPDLRCSLYYIYRMRGQVKSFGDMLENIFGPLFEAACSPSKHPKIFQLLQQVVGWDSVDDESHVSKYTMEGGELPPPELWVSADNPPYSYWGFYMHANIRALNRLLYLQGIRPLEFRPHCGEAGSVSHLATMFLLARGVNHGILLKKSPVLQYLFYLQQIGIAMSPLSNNALFLEVAKNPLYLFFKIGLNVSLSTDDPLMFHFTDEPLLEEYSLAAHYWKLTPVDLCELARNSVLQSGFEDEYKAHWLGPKFRLPGKRGNCMRQSNVSDIRLQYREDTLRDELSYMHDVLALRLAFPDGAPAEAAAAVCSSCSSVSAAGQQQQLLLHRQVSAAPDCAPCSSSVPEGSTPEATLEAAAAKALLLQVAKEVSSVTDGNRGSSSSSSSAAAATDEGEAGGSQSAADRYSKGAPLLVGNYGDSGNATF</sequence>
<evidence type="ECO:0000256" key="9">
    <source>
        <dbReference type="SAM" id="SignalP"/>
    </source>
</evidence>
<dbReference type="GO" id="GO:0005829">
    <property type="term" value="C:cytosol"/>
    <property type="evidence" value="ECO:0007669"/>
    <property type="project" value="TreeGrafter"/>
</dbReference>
<keyword evidence="5" id="KW-0479">Metal-binding</keyword>
<comment type="similarity">
    <text evidence="3">Belongs to the metallo-dependent hydrolases superfamily. Adenosine and AMP deaminases family.</text>
</comment>
<dbReference type="Proteomes" id="UP000030747">
    <property type="component" value="Unassembled WGS sequence"/>
</dbReference>
<feature type="signal peptide" evidence="9">
    <location>
        <begin position="1"/>
        <end position="18"/>
    </location>
</feature>
<feature type="chain" id="PRO_5004673381" description="AMP deaminase" evidence="9">
    <location>
        <begin position="19"/>
        <end position="656"/>
    </location>
</feature>
<dbReference type="SUPFAM" id="SSF51556">
    <property type="entry name" value="Metallo-dependent hydrolases"/>
    <property type="match status" value="1"/>
</dbReference>
<keyword evidence="6" id="KW-0378">Hydrolase</keyword>
<comment type="pathway">
    <text evidence="2">Purine metabolism; IMP biosynthesis via salvage pathway; IMP from AMP: step 1/1.</text>
</comment>
<evidence type="ECO:0000256" key="3">
    <source>
        <dbReference type="ARBA" id="ARBA00006676"/>
    </source>
</evidence>
<dbReference type="Pfam" id="PF19326">
    <property type="entry name" value="AMP_deaminase"/>
    <property type="match status" value="1"/>
</dbReference>
<dbReference type="Gene3D" id="4.10.800.20">
    <property type="match status" value="1"/>
</dbReference>
<keyword evidence="7" id="KW-0862">Zinc</keyword>
<evidence type="ECO:0000256" key="6">
    <source>
        <dbReference type="ARBA" id="ARBA00022801"/>
    </source>
</evidence>
<evidence type="ECO:0000313" key="10">
    <source>
        <dbReference type="EMBL" id="CDJ37139.1"/>
    </source>
</evidence>
<evidence type="ECO:0000256" key="2">
    <source>
        <dbReference type="ARBA" id="ARBA00004955"/>
    </source>
</evidence>
<evidence type="ECO:0000256" key="1">
    <source>
        <dbReference type="ARBA" id="ARBA00001947"/>
    </source>
</evidence>
<protein>
    <recommendedName>
        <fullName evidence="4">AMP deaminase</fullName>
        <ecNumber evidence="4">3.5.4.6</ecNumber>
    </recommendedName>
</protein>
<gene>
    <name evidence="10" type="ORF">ETH_00012985</name>
</gene>
<dbReference type="PANTHER" id="PTHR11359">
    <property type="entry name" value="AMP DEAMINASE"/>
    <property type="match status" value="1"/>
</dbReference>
<dbReference type="GO" id="GO:0046033">
    <property type="term" value="P:AMP metabolic process"/>
    <property type="evidence" value="ECO:0007669"/>
    <property type="project" value="TreeGrafter"/>
</dbReference>
<feature type="compositionally biased region" description="Low complexity" evidence="8">
    <location>
        <begin position="604"/>
        <end position="622"/>
    </location>
</feature>
<evidence type="ECO:0000256" key="5">
    <source>
        <dbReference type="ARBA" id="ARBA00022723"/>
    </source>
</evidence>
<comment type="cofactor">
    <cofactor evidence="1">
        <name>Zn(2+)</name>
        <dbReference type="ChEBI" id="CHEBI:29105"/>
    </cofactor>
</comment>
<dbReference type="RefSeq" id="XP_013227977.1">
    <property type="nucleotide sequence ID" value="XM_013372523.1"/>
</dbReference>
<dbReference type="PANTHER" id="PTHR11359:SF0">
    <property type="entry name" value="AMP DEAMINASE"/>
    <property type="match status" value="1"/>
</dbReference>
<dbReference type="InterPro" id="IPR032466">
    <property type="entry name" value="Metal_Hydrolase"/>
</dbReference>
<accession>U6KGR1</accession>
<dbReference type="GO" id="GO:0032264">
    <property type="term" value="P:IMP salvage"/>
    <property type="evidence" value="ECO:0007669"/>
    <property type="project" value="UniProtKB-UniPathway"/>
</dbReference>
<dbReference type="Gene3D" id="3.20.20.140">
    <property type="entry name" value="Metal-dependent hydrolases"/>
    <property type="match status" value="1"/>
</dbReference>
<dbReference type="EMBL" id="HG673747">
    <property type="protein sequence ID" value="CDJ37139.1"/>
    <property type="molecule type" value="Genomic_DNA"/>
</dbReference>
<dbReference type="PROSITE" id="PS00485">
    <property type="entry name" value="A_DEAMINASE"/>
    <property type="match status" value="1"/>
</dbReference>
<dbReference type="InterPro" id="IPR006650">
    <property type="entry name" value="A/AMP_deam_AS"/>
</dbReference>
<dbReference type="InterPro" id="IPR006329">
    <property type="entry name" value="AMPD"/>
</dbReference>
<dbReference type="GO" id="GO:0003876">
    <property type="term" value="F:AMP deaminase activity"/>
    <property type="evidence" value="ECO:0007669"/>
    <property type="project" value="UniProtKB-EC"/>
</dbReference>
<dbReference type="EC" id="3.5.4.6" evidence="4"/>
<proteinExistence type="inferred from homology"/>
<dbReference type="AlphaFoldDB" id="U6KGR1"/>
<reference evidence="10" key="2">
    <citation type="submission" date="2013-10" db="EMBL/GenBank/DDBJ databases">
        <authorList>
            <person name="Aslett M."/>
        </authorList>
    </citation>
    <scope>NUCLEOTIDE SEQUENCE [LARGE SCALE GENOMIC DNA]</scope>
    <source>
        <strain evidence="10">Houghton</strain>
    </source>
</reference>
<evidence type="ECO:0000256" key="8">
    <source>
        <dbReference type="SAM" id="MobiDB-lite"/>
    </source>
</evidence>
<dbReference type="VEuPathDB" id="ToxoDB:ETH_00012985"/>
<evidence type="ECO:0000256" key="7">
    <source>
        <dbReference type="ARBA" id="ARBA00022833"/>
    </source>
</evidence>
<dbReference type="OrthoDB" id="1723809at2759"/>
<keyword evidence="9" id="KW-0732">Signal</keyword>
<dbReference type="OMA" id="FHRKFPY"/>
<evidence type="ECO:0000256" key="4">
    <source>
        <dbReference type="ARBA" id="ARBA00012775"/>
    </source>
</evidence>
<organism evidence="10 11">
    <name type="scientific">Eimeria tenella</name>
    <name type="common">Coccidian parasite</name>
    <dbReference type="NCBI Taxonomy" id="5802"/>
    <lineage>
        <taxon>Eukaryota</taxon>
        <taxon>Sar</taxon>
        <taxon>Alveolata</taxon>
        <taxon>Apicomplexa</taxon>
        <taxon>Conoidasida</taxon>
        <taxon>Coccidia</taxon>
        <taxon>Eucoccidiorida</taxon>
        <taxon>Eimeriorina</taxon>
        <taxon>Eimeriidae</taxon>
        <taxon>Eimeria</taxon>
    </lineage>
</organism>
<dbReference type="GeneID" id="25251764"/>
<dbReference type="VEuPathDB" id="ToxoDB:ETH2_0635500"/>
<keyword evidence="11" id="KW-1185">Reference proteome</keyword>
<feature type="region of interest" description="Disordered" evidence="8">
    <location>
        <begin position="604"/>
        <end position="636"/>
    </location>
</feature>
<reference evidence="10" key="1">
    <citation type="submission" date="2013-10" db="EMBL/GenBank/DDBJ databases">
        <title>Genomic analysis of the causative agents of coccidiosis in chickens.</title>
        <authorList>
            <person name="Reid A.J."/>
            <person name="Blake D."/>
            <person name="Billington K."/>
            <person name="Browne H."/>
            <person name="Dunn M."/>
            <person name="Hung S."/>
            <person name="Kawahara F."/>
            <person name="Miranda-Saavedra D."/>
            <person name="Mourier T."/>
            <person name="Nagra H."/>
            <person name="Otto T.D."/>
            <person name="Rawlings N."/>
            <person name="Sanchez A."/>
            <person name="Sanders M."/>
            <person name="Subramaniam C."/>
            <person name="Tay Y."/>
            <person name="Dear P."/>
            <person name="Doerig C."/>
            <person name="Gruber A."/>
            <person name="Parkinson J."/>
            <person name="Shirley M."/>
            <person name="Wan K.L."/>
            <person name="Berriman M."/>
            <person name="Tomley F."/>
            <person name="Pain A."/>
        </authorList>
    </citation>
    <scope>NUCLEOTIDE SEQUENCE [LARGE SCALE GENOMIC DNA]</scope>
    <source>
        <strain evidence="10">Houghton</strain>
    </source>
</reference>
<name>U6KGR1_EIMTE</name>
<dbReference type="GO" id="GO:0046872">
    <property type="term" value="F:metal ion binding"/>
    <property type="evidence" value="ECO:0007669"/>
    <property type="project" value="UniProtKB-KW"/>
</dbReference>
<evidence type="ECO:0000313" key="11">
    <source>
        <dbReference type="Proteomes" id="UP000030747"/>
    </source>
</evidence>
<dbReference type="UniPathway" id="UPA00591">
    <property type="reaction ID" value="UER00663"/>
</dbReference>